<evidence type="ECO:0000313" key="4">
    <source>
        <dbReference type="Proteomes" id="UP001235343"/>
    </source>
</evidence>
<evidence type="ECO:0000313" key="3">
    <source>
        <dbReference type="EMBL" id="MDL4842847.1"/>
    </source>
</evidence>
<dbReference type="Proteomes" id="UP001235343">
    <property type="component" value="Unassembled WGS sequence"/>
</dbReference>
<dbReference type="EMBL" id="JASTZU010000063">
    <property type="protein sequence ID" value="MDL4842847.1"/>
    <property type="molecule type" value="Genomic_DNA"/>
</dbReference>
<dbReference type="PANTHER" id="PTHR43308:SF5">
    <property type="entry name" value="S-LAYER PROTEIN _ PEPTIDOGLYCAN ENDO-BETA-N-ACETYLGLUCOSAMINIDASE"/>
    <property type="match status" value="1"/>
</dbReference>
<evidence type="ECO:0000256" key="1">
    <source>
        <dbReference type="ARBA" id="ARBA00022729"/>
    </source>
</evidence>
<keyword evidence="4" id="KW-1185">Reference proteome</keyword>
<feature type="domain" description="SLH" evidence="2">
    <location>
        <begin position="84"/>
        <end position="147"/>
    </location>
</feature>
<dbReference type="PROSITE" id="PS51272">
    <property type="entry name" value="SLH"/>
    <property type="match status" value="3"/>
</dbReference>
<organism evidence="3 4">
    <name type="scientific">Aquibacillus rhizosphaerae</name>
    <dbReference type="NCBI Taxonomy" id="3051431"/>
    <lineage>
        <taxon>Bacteria</taxon>
        <taxon>Bacillati</taxon>
        <taxon>Bacillota</taxon>
        <taxon>Bacilli</taxon>
        <taxon>Bacillales</taxon>
        <taxon>Bacillaceae</taxon>
        <taxon>Aquibacillus</taxon>
    </lineage>
</organism>
<protein>
    <submittedName>
        <fullName evidence="3">S-layer homology domain-containing protein</fullName>
    </submittedName>
</protein>
<dbReference type="Pfam" id="PF00395">
    <property type="entry name" value="SLH"/>
    <property type="match status" value="3"/>
</dbReference>
<dbReference type="InterPro" id="IPR001119">
    <property type="entry name" value="SLH_dom"/>
</dbReference>
<name>A0ABT7LAE4_9BACI</name>
<evidence type="ECO:0000259" key="2">
    <source>
        <dbReference type="PROSITE" id="PS51272"/>
    </source>
</evidence>
<keyword evidence="1" id="KW-0732">Signal</keyword>
<dbReference type="RefSeq" id="WP_285934143.1">
    <property type="nucleotide sequence ID" value="NZ_JASTZU010000063.1"/>
</dbReference>
<comment type="caution">
    <text evidence="3">The sequence shown here is derived from an EMBL/GenBank/DDBJ whole genome shotgun (WGS) entry which is preliminary data.</text>
</comment>
<feature type="domain" description="SLH" evidence="2">
    <location>
        <begin position="148"/>
        <end position="206"/>
    </location>
</feature>
<gene>
    <name evidence="3" type="ORF">QQS35_20640</name>
</gene>
<proteinExistence type="predicted"/>
<dbReference type="InterPro" id="IPR051465">
    <property type="entry name" value="Cell_Envelope_Struct_Comp"/>
</dbReference>
<accession>A0ABT7LAE4</accession>
<feature type="domain" description="SLH" evidence="2">
    <location>
        <begin position="24"/>
        <end position="83"/>
    </location>
</feature>
<dbReference type="PANTHER" id="PTHR43308">
    <property type="entry name" value="OUTER MEMBRANE PROTEIN ALPHA-RELATED"/>
    <property type="match status" value="1"/>
</dbReference>
<reference evidence="3 4" key="1">
    <citation type="submission" date="2023-06" db="EMBL/GenBank/DDBJ databases">
        <title>Aquibacillus rhizosphaerae LR5S19.</title>
        <authorList>
            <person name="Sun J.-Q."/>
        </authorList>
    </citation>
    <scope>NUCLEOTIDE SEQUENCE [LARGE SCALE GENOMIC DNA]</scope>
    <source>
        <strain evidence="3 4">LR5S19</strain>
    </source>
</reference>
<sequence length="315" mass="33976">MKKLVFIIAIFAFINIFPLSENVAAEEFEDVSSKSNFFEEITYLSSHNIIFGYKDGSFKQGKEVTRGDAAIMIGRALGLDGTKRPNKFSDVSTESVASGFIASAVDKGIIKGFGNNTYRPRDVVTRGQMAIFLARAFNLEKQSSIAFTDVSGGKASYESIKKILANGITTGYADNTYRPNNPVTRGQYSAFLARALNDQFKVDIPTPPINPNEGSFTKAVRNALPNGYTAASGVRSIEVSKNNIIIASVTHSGLWLGSLDVDDINAGVMGAEALAGNIPYIHEVINEALSSVFAEKGDVSAFTKDGQMIVTWSLP</sequence>